<feature type="compositionally biased region" description="Acidic residues" evidence="1">
    <location>
        <begin position="29"/>
        <end position="48"/>
    </location>
</feature>
<dbReference type="RefSeq" id="WP_256530982.1">
    <property type="nucleotide sequence ID" value="NZ_CP101824.1"/>
</dbReference>
<gene>
    <name evidence="2" type="ORF">ACFOUR_09710</name>
</gene>
<dbReference type="EMBL" id="JBHSAQ010000006">
    <property type="protein sequence ID" value="MFC3958642.1"/>
    <property type="molecule type" value="Genomic_DNA"/>
</dbReference>
<keyword evidence="3" id="KW-1185">Reference proteome</keyword>
<evidence type="ECO:0000256" key="1">
    <source>
        <dbReference type="SAM" id="MobiDB-lite"/>
    </source>
</evidence>
<accession>A0ABD5NNK6</accession>
<reference evidence="2 3" key="1">
    <citation type="journal article" date="2019" name="Int. J. Syst. Evol. Microbiol.">
        <title>The Global Catalogue of Microorganisms (GCM) 10K type strain sequencing project: providing services to taxonomists for standard genome sequencing and annotation.</title>
        <authorList>
            <consortium name="The Broad Institute Genomics Platform"/>
            <consortium name="The Broad Institute Genome Sequencing Center for Infectious Disease"/>
            <person name="Wu L."/>
            <person name="Ma J."/>
        </authorList>
    </citation>
    <scope>NUCLEOTIDE SEQUENCE [LARGE SCALE GENOMIC DNA]</scope>
    <source>
        <strain evidence="2 3">IBRC-M 10256</strain>
    </source>
</reference>
<name>A0ABD5NNK6_9EURY</name>
<feature type="region of interest" description="Disordered" evidence="1">
    <location>
        <begin position="26"/>
        <end position="83"/>
    </location>
</feature>
<evidence type="ECO:0000313" key="3">
    <source>
        <dbReference type="Proteomes" id="UP001595846"/>
    </source>
</evidence>
<proteinExistence type="predicted"/>
<evidence type="ECO:0000313" key="2">
    <source>
        <dbReference type="EMBL" id="MFC3958642.1"/>
    </source>
</evidence>
<organism evidence="2 3">
    <name type="scientific">Halovivax cerinus</name>
    <dbReference type="NCBI Taxonomy" id="1487865"/>
    <lineage>
        <taxon>Archaea</taxon>
        <taxon>Methanobacteriati</taxon>
        <taxon>Methanobacteriota</taxon>
        <taxon>Stenosarchaea group</taxon>
        <taxon>Halobacteria</taxon>
        <taxon>Halobacteriales</taxon>
        <taxon>Natrialbaceae</taxon>
        <taxon>Halovivax</taxon>
    </lineage>
</organism>
<dbReference type="Proteomes" id="UP001595846">
    <property type="component" value="Unassembled WGS sequence"/>
</dbReference>
<dbReference type="PROSITE" id="PS51257">
    <property type="entry name" value="PROKAR_LIPOPROTEIN"/>
    <property type="match status" value="1"/>
</dbReference>
<dbReference type="GeneID" id="73903694"/>
<sequence length="143" mass="15027">MVRQTSTRRQFTTGLAAIGSLALAGCLDGDSEDESPADDSSGDLSDWEPTDRYTVTMHFENEAGEPISSGIEGTAEPEDGSKAAYTITSTGIEEGTLSDKLGEGEYTITVTSTDGSFDDVEKDVTVEGETDVTFVLDGAQPAE</sequence>
<protein>
    <submittedName>
        <fullName evidence="2">S-layer protein</fullName>
    </submittedName>
</protein>
<comment type="caution">
    <text evidence="2">The sequence shown here is derived from an EMBL/GenBank/DDBJ whole genome shotgun (WGS) entry which is preliminary data.</text>
</comment>
<dbReference type="AlphaFoldDB" id="A0ABD5NNK6"/>